<accession>A0A235B3R3</accession>
<reference evidence="1 2" key="1">
    <citation type="submission" date="2017-07" db="EMBL/GenBank/DDBJ databases">
        <title>The genome sequence of Paludifilum halophilum highlights mechanisms for microbial adaptation to high salt environemnts.</title>
        <authorList>
            <person name="Belbahri L."/>
        </authorList>
    </citation>
    <scope>NUCLEOTIDE SEQUENCE [LARGE SCALE GENOMIC DNA]</scope>
    <source>
        <strain evidence="1 2">DSM 102817</strain>
    </source>
</reference>
<dbReference type="Proteomes" id="UP000215459">
    <property type="component" value="Unassembled WGS sequence"/>
</dbReference>
<name>A0A235B3R3_9BACL</name>
<dbReference type="InterPro" id="IPR043857">
    <property type="entry name" value="DUF5819"/>
</dbReference>
<dbReference type="EMBL" id="NOWF01000008">
    <property type="protein sequence ID" value="OYD06940.1"/>
    <property type="molecule type" value="Genomic_DNA"/>
</dbReference>
<proteinExistence type="predicted"/>
<dbReference type="OrthoDB" id="9342777at2"/>
<organism evidence="1 2">
    <name type="scientific">Paludifilum halophilum</name>
    <dbReference type="NCBI Taxonomy" id="1642702"/>
    <lineage>
        <taxon>Bacteria</taxon>
        <taxon>Bacillati</taxon>
        <taxon>Bacillota</taxon>
        <taxon>Bacilli</taxon>
        <taxon>Bacillales</taxon>
        <taxon>Thermoactinomycetaceae</taxon>
        <taxon>Paludifilum</taxon>
    </lineage>
</organism>
<dbReference type="Pfam" id="PF19136">
    <property type="entry name" value="DUF5819"/>
    <property type="match status" value="1"/>
</dbReference>
<sequence>MKVKRIALLLWILLLAGSLILHFSVASLYLSPDNPVKTKAWDFLHDYMDPWFTQNWKLFAPNPVSQHQSLWVKMKVENPQTGGLTETDWKDITQPLVLKHQESRISSEARVLRYMESGSQSFLDEEADRKKRGKWMIQRAASTAVGPTFSGKRIRQIKVRVVSNTFPRFDQRHKPDDTGTLHFQETDWMPYSPVDSAAAKEWPR</sequence>
<dbReference type="AlphaFoldDB" id="A0A235B3R3"/>
<dbReference type="RefSeq" id="WP_094265138.1">
    <property type="nucleotide sequence ID" value="NZ_NOWF01000008.1"/>
</dbReference>
<evidence type="ECO:0000313" key="1">
    <source>
        <dbReference type="EMBL" id="OYD06940.1"/>
    </source>
</evidence>
<evidence type="ECO:0000313" key="2">
    <source>
        <dbReference type="Proteomes" id="UP000215459"/>
    </source>
</evidence>
<gene>
    <name evidence="1" type="ORF">CHM34_13455</name>
</gene>
<comment type="caution">
    <text evidence="1">The sequence shown here is derived from an EMBL/GenBank/DDBJ whole genome shotgun (WGS) entry which is preliminary data.</text>
</comment>
<protein>
    <submittedName>
        <fullName evidence="1">Uncharacterized protein</fullName>
    </submittedName>
</protein>
<keyword evidence="2" id="KW-1185">Reference proteome</keyword>